<reference evidence="1" key="1">
    <citation type="submission" date="2022-11" db="EMBL/GenBank/DDBJ databases">
        <title>Centuries of genome instability and evolution in soft-shell clam transmissible cancer (bioRxiv).</title>
        <authorList>
            <person name="Hart S.F.M."/>
            <person name="Yonemitsu M.A."/>
            <person name="Giersch R.M."/>
            <person name="Beal B.F."/>
            <person name="Arriagada G."/>
            <person name="Davis B.W."/>
            <person name="Ostrander E.A."/>
            <person name="Goff S.P."/>
            <person name="Metzger M.J."/>
        </authorList>
    </citation>
    <scope>NUCLEOTIDE SEQUENCE</scope>
    <source>
        <strain evidence="1">MELC-2E11</strain>
        <tissue evidence="1">Siphon/mantle</tissue>
    </source>
</reference>
<evidence type="ECO:0000313" key="2">
    <source>
        <dbReference type="Proteomes" id="UP001164746"/>
    </source>
</evidence>
<organism evidence="1 2">
    <name type="scientific">Mya arenaria</name>
    <name type="common">Soft-shell clam</name>
    <dbReference type="NCBI Taxonomy" id="6604"/>
    <lineage>
        <taxon>Eukaryota</taxon>
        <taxon>Metazoa</taxon>
        <taxon>Spiralia</taxon>
        <taxon>Lophotrochozoa</taxon>
        <taxon>Mollusca</taxon>
        <taxon>Bivalvia</taxon>
        <taxon>Autobranchia</taxon>
        <taxon>Heteroconchia</taxon>
        <taxon>Euheterodonta</taxon>
        <taxon>Imparidentia</taxon>
        <taxon>Neoheterodontei</taxon>
        <taxon>Myida</taxon>
        <taxon>Myoidea</taxon>
        <taxon>Myidae</taxon>
        <taxon>Mya</taxon>
    </lineage>
</organism>
<accession>A0ABY7F2E9</accession>
<keyword evidence="2" id="KW-1185">Reference proteome</keyword>
<evidence type="ECO:0000313" key="1">
    <source>
        <dbReference type="EMBL" id="WAR15354.1"/>
    </source>
</evidence>
<protein>
    <submittedName>
        <fullName evidence="1">Uncharacterized protein</fullName>
    </submittedName>
</protein>
<gene>
    <name evidence="1" type="ORF">MAR_005459</name>
</gene>
<proteinExistence type="predicted"/>
<dbReference type="Proteomes" id="UP001164746">
    <property type="component" value="Chromosome 9"/>
</dbReference>
<sequence>MLLRTNEVFVLKSHNTSNVHMNALTANDSFMAVCKGDRKSINIKSRSTAYAARTAENRIILSIIDVITQLSSKCLALRGNSDKIKRSEGTGYRSMNHLLLNTSKIALKCNVLNHLLFRMKLLIV</sequence>
<name>A0ABY7F2E9_MYAAR</name>
<dbReference type="EMBL" id="CP111020">
    <property type="protein sequence ID" value="WAR15354.1"/>
    <property type="molecule type" value="Genomic_DNA"/>
</dbReference>